<dbReference type="EMBL" id="CP009056">
    <property type="protein sequence ID" value="AJA46084.1"/>
    <property type="molecule type" value="Genomic_DNA"/>
</dbReference>
<dbReference type="InterPro" id="IPR029057">
    <property type="entry name" value="PRTase-like"/>
</dbReference>
<protein>
    <submittedName>
        <fullName evidence="3">Putative amidophosphoribosyltransferase</fullName>
    </submittedName>
</protein>
<dbReference type="AlphaFoldDB" id="A0A0A7S3L4"/>
<dbReference type="OrthoDB" id="9793412at2"/>
<dbReference type="PANTHER" id="PTHR47505">
    <property type="entry name" value="DNA UTILIZATION PROTEIN YHGH"/>
    <property type="match status" value="1"/>
</dbReference>
<dbReference type="Proteomes" id="UP000030901">
    <property type="component" value="Chromosome"/>
</dbReference>
<evidence type="ECO:0000313" key="3">
    <source>
        <dbReference type="EMBL" id="AJA46084.1"/>
    </source>
</evidence>
<sequence>MRCIICRLPVKLVWGICSQCYQLLPKLISVCKKCGLPLFPANKSCHHCLKILPNWDNLIAVGDYEQPYTKWIYQLKFNQHTELAYPLARLMLLAWFNARNLHGLKKPAIVTCIPLHHHRYWSRGYNQSQLLARLIAHWLGAEWLPYLIKRNKNTIDQKILSKQRRKGNIENVFNCNKQLHGKTIAVIDDIVTTGYTVQAACHQLKQQGAGEIQIICLCRTSL</sequence>
<gene>
    <name evidence="3" type="ORF">FPB0191_02281</name>
</gene>
<comment type="similarity">
    <text evidence="1">Belongs to the ComF/GntX family.</text>
</comment>
<evidence type="ECO:0000313" key="4">
    <source>
        <dbReference type="Proteomes" id="UP000030901"/>
    </source>
</evidence>
<reference evidence="3 4" key="1">
    <citation type="journal article" date="2014" name="Appl. Environ. Microbiol.">
        <title>Gut symbionts from distinct hosts exhibit genotoxic activity via divergent colibactin biosynthetic pathways.</title>
        <authorList>
            <person name="Engel P."/>
            <person name="Vizcaino M.I."/>
            <person name="Crawford J.M."/>
        </authorList>
    </citation>
    <scope>NUCLEOTIDE SEQUENCE [LARGE SCALE GENOMIC DNA]</scope>
    <source>
        <strain evidence="3 4">PEB0191</strain>
    </source>
</reference>
<dbReference type="SUPFAM" id="SSF53271">
    <property type="entry name" value="PRTase-like"/>
    <property type="match status" value="1"/>
</dbReference>
<accession>A0A0A7S3L4</accession>
<dbReference type="HOGENOM" id="CLU_054549_0_2_6"/>
<feature type="domain" description="Phosphoribosyltransferase" evidence="2">
    <location>
        <begin position="176"/>
        <end position="219"/>
    </location>
</feature>
<proteinExistence type="inferred from homology"/>
<dbReference type="RefSeq" id="WP_039106243.1">
    <property type="nucleotide sequence ID" value="NZ_CP009056.1"/>
</dbReference>
<keyword evidence="4" id="KW-1185">Reference proteome</keyword>
<dbReference type="GO" id="GO:0016757">
    <property type="term" value="F:glycosyltransferase activity"/>
    <property type="evidence" value="ECO:0007669"/>
    <property type="project" value="UniProtKB-KW"/>
</dbReference>
<dbReference type="InterPro" id="IPR051910">
    <property type="entry name" value="ComF/GntX_DNA_util-trans"/>
</dbReference>
<evidence type="ECO:0000256" key="1">
    <source>
        <dbReference type="ARBA" id="ARBA00008007"/>
    </source>
</evidence>
<dbReference type="STRING" id="1267021.FPB0191_02281"/>
<dbReference type="Pfam" id="PF00156">
    <property type="entry name" value="Pribosyltran"/>
    <property type="match status" value="1"/>
</dbReference>
<dbReference type="CDD" id="cd06223">
    <property type="entry name" value="PRTases_typeI"/>
    <property type="match status" value="1"/>
</dbReference>
<evidence type="ECO:0000259" key="2">
    <source>
        <dbReference type="Pfam" id="PF00156"/>
    </source>
</evidence>
<dbReference type="Gene3D" id="3.40.50.2020">
    <property type="match status" value="1"/>
</dbReference>
<organism evidence="3 4">
    <name type="scientific">Frischella perrara</name>
    <dbReference type="NCBI Taxonomy" id="1267021"/>
    <lineage>
        <taxon>Bacteria</taxon>
        <taxon>Pseudomonadati</taxon>
        <taxon>Pseudomonadota</taxon>
        <taxon>Gammaproteobacteria</taxon>
        <taxon>Orbales</taxon>
        <taxon>Orbaceae</taxon>
        <taxon>Frischella</taxon>
    </lineage>
</organism>
<dbReference type="KEGG" id="fpp:FPB0191_02281"/>
<dbReference type="InterPro" id="IPR000836">
    <property type="entry name" value="PRTase_dom"/>
</dbReference>
<dbReference type="PANTHER" id="PTHR47505:SF1">
    <property type="entry name" value="DNA UTILIZATION PROTEIN YHGH"/>
    <property type="match status" value="1"/>
</dbReference>
<keyword evidence="3" id="KW-0328">Glycosyltransferase</keyword>
<name>A0A0A7S3L4_FRIPE</name>
<keyword evidence="3" id="KW-0808">Transferase</keyword>